<dbReference type="EMBL" id="AWGB01000045">
    <property type="protein sequence ID" value="ESQ87261.1"/>
    <property type="molecule type" value="Genomic_DNA"/>
</dbReference>
<evidence type="ECO:0000313" key="5">
    <source>
        <dbReference type="Proteomes" id="UP000017837"/>
    </source>
</evidence>
<dbReference type="PIRSF" id="PIRSF018266">
    <property type="entry name" value="FecR"/>
    <property type="match status" value="1"/>
</dbReference>
<sequence length="352" mass="38136">MSARCAQQTDAPSAAEDAGIWCARMSEGPLSVVDAAALREWLETDPGNREQLALAQLLWSELDQVASTPEIISHRQKALMSFRKAQQKRWHQHIKPYWLWGTGAAAALVLAFGANWSLSRPVIYETGLAHRSTVTLSDGSIVALDADTRVEVHYASRHRDIRLDKGRASFTVAHDKTRPFSVSTGAEVVVATGTAFSVERLSQQVRVVLFEGRVKVLHKVGAVMEPQLALNASGEATDAGRLLVPGKQLMLTTGAGSVKGTVAQVMTVAQSSNRNWEIGQLEFDDELLPIAVERVNRYATARRIQVAPDASAIRISGTFNAGDIDAFATGVTVAFPVRKVVTADQITLVKSD</sequence>
<dbReference type="eggNOG" id="COG3712">
    <property type="taxonomic scope" value="Bacteria"/>
</dbReference>
<dbReference type="InterPro" id="IPR006860">
    <property type="entry name" value="FecR"/>
</dbReference>
<dbReference type="PANTHER" id="PTHR30273">
    <property type="entry name" value="PERIPLASMIC SIGNAL SENSOR AND SIGMA FACTOR ACTIVATOR FECR-RELATED"/>
    <property type="match status" value="1"/>
</dbReference>
<evidence type="ECO:0000259" key="3">
    <source>
        <dbReference type="Pfam" id="PF16220"/>
    </source>
</evidence>
<feature type="domain" description="FecR N-terminal" evidence="3">
    <location>
        <begin position="18"/>
        <end position="56"/>
    </location>
</feature>
<dbReference type="OrthoDB" id="9798846at2"/>
<dbReference type="STRING" id="1121022.GCA_000376105_04203"/>
<keyword evidence="1" id="KW-0812">Transmembrane</keyword>
<evidence type="ECO:0000259" key="2">
    <source>
        <dbReference type="Pfam" id="PF04773"/>
    </source>
</evidence>
<dbReference type="Pfam" id="PF16220">
    <property type="entry name" value="DUF4880"/>
    <property type="match status" value="1"/>
</dbReference>
<evidence type="ECO:0000313" key="4">
    <source>
        <dbReference type="EMBL" id="ESQ87261.1"/>
    </source>
</evidence>
<comment type="caution">
    <text evidence="4">The sequence shown here is derived from an EMBL/GenBank/DDBJ whole genome shotgun (WGS) entry which is preliminary data.</text>
</comment>
<organism evidence="4 5">
    <name type="scientific">Asticcacaulis benevestitus DSM 16100 = ATCC BAA-896</name>
    <dbReference type="NCBI Taxonomy" id="1121022"/>
    <lineage>
        <taxon>Bacteria</taxon>
        <taxon>Pseudomonadati</taxon>
        <taxon>Pseudomonadota</taxon>
        <taxon>Alphaproteobacteria</taxon>
        <taxon>Caulobacterales</taxon>
        <taxon>Caulobacteraceae</taxon>
        <taxon>Asticcacaulis</taxon>
    </lineage>
</organism>
<dbReference type="GO" id="GO:0016989">
    <property type="term" value="F:sigma factor antagonist activity"/>
    <property type="evidence" value="ECO:0007669"/>
    <property type="project" value="TreeGrafter"/>
</dbReference>
<proteinExistence type="predicted"/>
<accession>V4PGH4</accession>
<evidence type="ECO:0008006" key="6">
    <source>
        <dbReference type="Google" id="ProtNLM"/>
    </source>
</evidence>
<reference evidence="4 5" key="1">
    <citation type="journal article" date="2014" name="Nature">
        <title>Sequential evolution of bacterial morphology by co-option of a developmental regulator.</title>
        <authorList>
            <person name="Jiang C."/>
            <person name="Brown P.J."/>
            <person name="Ducret A."/>
            <person name="Brun Y.V."/>
        </authorList>
    </citation>
    <scope>NUCLEOTIDE SEQUENCE [LARGE SCALE GENOMIC DNA]</scope>
    <source>
        <strain evidence="4 5">DSM 16100</strain>
    </source>
</reference>
<dbReference type="Proteomes" id="UP000017837">
    <property type="component" value="Unassembled WGS sequence"/>
</dbReference>
<feature type="transmembrane region" description="Helical" evidence="1">
    <location>
        <begin position="97"/>
        <end position="118"/>
    </location>
</feature>
<dbReference type="Pfam" id="PF04773">
    <property type="entry name" value="FecR"/>
    <property type="match status" value="1"/>
</dbReference>
<keyword evidence="1" id="KW-0472">Membrane</keyword>
<keyword evidence="5" id="KW-1185">Reference proteome</keyword>
<dbReference type="InterPro" id="IPR032623">
    <property type="entry name" value="FecR_N"/>
</dbReference>
<evidence type="ECO:0000256" key="1">
    <source>
        <dbReference type="SAM" id="Phobius"/>
    </source>
</evidence>
<feature type="domain" description="FecR protein" evidence="2">
    <location>
        <begin position="124"/>
        <end position="215"/>
    </location>
</feature>
<name>V4PGH4_9CAUL</name>
<dbReference type="RefSeq" id="WP_018083884.1">
    <property type="nucleotide sequence ID" value="NZ_AQWM01000049.1"/>
</dbReference>
<dbReference type="PATRIC" id="fig|1121022.4.peg.3533"/>
<dbReference type="InterPro" id="IPR012373">
    <property type="entry name" value="Ferrdict_sens_TM"/>
</dbReference>
<dbReference type="Gene3D" id="2.60.120.1440">
    <property type="match status" value="1"/>
</dbReference>
<dbReference type="PANTHER" id="PTHR30273:SF2">
    <property type="entry name" value="PROTEIN FECR"/>
    <property type="match status" value="1"/>
</dbReference>
<dbReference type="AlphaFoldDB" id="V4PGH4"/>
<gene>
    <name evidence="4" type="ORF">ABENE_17310</name>
</gene>
<keyword evidence="1" id="KW-1133">Transmembrane helix</keyword>
<protein>
    <recommendedName>
        <fullName evidence="6">FecR protein domain-containing protein</fullName>
    </recommendedName>
</protein>